<feature type="compositionally biased region" description="Low complexity" evidence="1">
    <location>
        <begin position="545"/>
        <end position="562"/>
    </location>
</feature>
<evidence type="ECO:0000313" key="2">
    <source>
        <dbReference type="EMBL" id="CAC5397789.1"/>
    </source>
</evidence>
<evidence type="ECO:0008006" key="4">
    <source>
        <dbReference type="Google" id="ProtNLM"/>
    </source>
</evidence>
<name>A0A6J8CQV1_MYTCO</name>
<evidence type="ECO:0000256" key="1">
    <source>
        <dbReference type="SAM" id="MobiDB-lite"/>
    </source>
</evidence>
<evidence type="ECO:0000313" key="3">
    <source>
        <dbReference type="Proteomes" id="UP000507470"/>
    </source>
</evidence>
<feature type="compositionally biased region" description="Polar residues" evidence="1">
    <location>
        <begin position="530"/>
        <end position="544"/>
    </location>
</feature>
<keyword evidence="3" id="KW-1185">Reference proteome</keyword>
<proteinExistence type="predicted"/>
<protein>
    <recommendedName>
        <fullName evidence="4">Ig-like domain-containing protein</fullName>
    </recommendedName>
</protein>
<dbReference type="AlphaFoldDB" id="A0A6J8CQV1"/>
<gene>
    <name evidence="2" type="ORF">MCOR_32205</name>
</gene>
<dbReference type="EMBL" id="CACVKT020005773">
    <property type="protein sequence ID" value="CAC5397789.1"/>
    <property type="molecule type" value="Genomic_DNA"/>
</dbReference>
<sequence length="630" mass="71497">MLNLPFKVINRGIRCKFENAQTLFIHGTYYAKERSLVLNQAFIEILILNVTASDTGVYWFYDSIRLSAWDSPKNNVTCSDVLSKQGCNFGASSRTLTFLIDGTVFQSAIDVNAYRRSKSRRVSDFTIQVYLSIYHLFLELGHYIRCYSYELRRKIKLQEAKLWFIRQRDTNAIVGQEGKRLKIKCFSDRVQKITELKLESNGTIISTGDHTSVSYSFMPDRRDHLTKYKCTQSYLMIEVTLVIRYAPAVTVRYTNETIECDCDGVPAIYNVYRLDQISKWGRIVRSVDLNNGTFTFHKFPFPYQRNGKYMCVVSNSIPNKNGKVRQTRSTNVIYAGPPVFAPENKHIKTGGIGQSITLSFIIYSHPNVEDISIEKIGQNQTNSKKIQKINIMKSTLLFTEFDNIVGIEGNEILIESDLLSTDDFQAYRITVKNRLGESSYRFEIIDIDTIQNPSQNPTEQHADDISTEIDLQSTDANTTELNAEILDNGLLQRDVTELQGQHMSISSDDSSLSNTDLSLIPPTAIVGSENIPNFNQIDNSKNQESSSDQKSQTSSDSDSDISNHVMVGNVGDGYEHVYQTMKQDYADSHQYTAITTESHNSISSSESNKSEEQSIQKNLAKEAIYINLQF</sequence>
<reference evidence="2 3" key="1">
    <citation type="submission" date="2020-06" db="EMBL/GenBank/DDBJ databases">
        <authorList>
            <person name="Li R."/>
            <person name="Bekaert M."/>
        </authorList>
    </citation>
    <scope>NUCLEOTIDE SEQUENCE [LARGE SCALE GENOMIC DNA]</scope>
    <source>
        <strain evidence="3">wild</strain>
    </source>
</reference>
<dbReference type="Proteomes" id="UP000507470">
    <property type="component" value="Unassembled WGS sequence"/>
</dbReference>
<organism evidence="2 3">
    <name type="scientific">Mytilus coruscus</name>
    <name type="common">Sea mussel</name>
    <dbReference type="NCBI Taxonomy" id="42192"/>
    <lineage>
        <taxon>Eukaryota</taxon>
        <taxon>Metazoa</taxon>
        <taxon>Spiralia</taxon>
        <taxon>Lophotrochozoa</taxon>
        <taxon>Mollusca</taxon>
        <taxon>Bivalvia</taxon>
        <taxon>Autobranchia</taxon>
        <taxon>Pteriomorphia</taxon>
        <taxon>Mytilida</taxon>
        <taxon>Mytiloidea</taxon>
        <taxon>Mytilidae</taxon>
        <taxon>Mytilinae</taxon>
        <taxon>Mytilus</taxon>
    </lineage>
</organism>
<feature type="region of interest" description="Disordered" evidence="1">
    <location>
        <begin position="525"/>
        <end position="568"/>
    </location>
</feature>
<accession>A0A6J8CQV1</accession>